<dbReference type="SUPFAM" id="SSF50814">
    <property type="entry name" value="Lipocalins"/>
    <property type="match status" value="1"/>
</dbReference>
<dbReference type="GO" id="GO:0006950">
    <property type="term" value="P:response to stress"/>
    <property type="evidence" value="ECO:0007669"/>
    <property type="project" value="UniProtKB-ARBA"/>
</dbReference>
<accession>A0A1B8Q944</accession>
<proteinExistence type="inferred from homology"/>
<evidence type="ECO:0000313" key="4">
    <source>
        <dbReference type="EMBL" id="OBX73775.1"/>
    </source>
</evidence>
<dbReference type="CDD" id="cd19438">
    <property type="entry name" value="lipocalin_Blc-like"/>
    <property type="match status" value="1"/>
</dbReference>
<dbReference type="InterPro" id="IPR002446">
    <property type="entry name" value="Lipocalin_bac"/>
</dbReference>
<keyword evidence="2" id="KW-0998">Cell outer membrane</keyword>
<comment type="similarity">
    <text evidence="1 2">Belongs to the calycin superfamily. Lipocalin family.</text>
</comment>
<reference evidence="4 5" key="1">
    <citation type="submission" date="2016-06" db="EMBL/GenBank/DDBJ databases">
        <title>Draft genome of Moraxella atlantae CCUG 66109.</title>
        <authorList>
            <person name="Salva-Serra F."/>
            <person name="Engstrom-Jakobsson H."/>
            <person name="Thorell K."/>
            <person name="Gonzales-Siles L."/>
            <person name="Karlsson R."/>
            <person name="Boulund F."/>
            <person name="Engstrand L."/>
            <person name="Kristiansson E."/>
            <person name="Moore E."/>
        </authorList>
    </citation>
    <scope>NUCLEOTIDE SEQUENCE [LARGE SCALE GENOMIC DNA]</scope>
    <source>
        <strain evidence="4 5">CCUG 66109</strain>
    </source>
</reference>
<comment type="caution">
    <text evidence="4">The sequence shown here is derived from an EMBL/GenBank/DDBJ whole genome shotgun (WGS) entry which is preliminary data.</text>
</comment>
<dbReference type="PIRSF" id="PIRSF036893">
    <property type="entry name" value="Lipocalin_ApoD"/>
    <property type="match status" value="1"/>
</dbReference>
<dbReference type="Pfam" id="PF08212">
    <property type="entry name" value="Lipocalin_2"/>
    <property type="match status" value="1"/>
</dbReference>
<evidence type="ECO:0000259" key="3">
    <source>
        <dbReference type="Pfam" id="PF08212"/>
    </source>
</evidence>
<dbReference type="PRINTS" id="PR01171">
    <property type="entry name" value="BCTLIPOCALIN"/>
</dbReference>
<keyword evidence="2" id="KW-0449">Lipoprotein</keyword>
<sequence>MTRYHNILSQKTAKFAAIAIVGTVVGLGMTRTANAQPTTPQTVARVDLDRYMGTWYEIARLPMFFQRHCASDVTASYSQQPNGTIKVDNQCKQKDGKVIQSIGQATQNGESTSRLKVTFLPQGLRWLPFGKADYWVLALDDNYQHALVGTPNHKYLWVLSRTPTMDENTYHQFVTIAQQQGYDVSKLQKTPHHLATL</sequence>
<evidence type="ECO:0000256" key="1">
    <source>
        <dbReference type="ARBA" id="ARBA00006889"/>
    </source>
</evidence>
<dbReference type="Proteomes" id="UP000092508">
    <property type="component" value="Unassembled WGS sequence"/>
</dbReference>
<organism evidence="4 5">
    <name type="scientific">Faucicola atlantae</name>
    <dbReference type="NCBI Taxonomy" id="34059"/>
    <lineage>
        <taxon>Bacteria</taxon>
        <taxon>Pseudomonadati</taxon>
        <taxon>Pseudomonadota</taxon>
        <taxon>Gammaproteobacteria</taxon>
        <taxon>Moraxellales</taxon>
        <taxon>Moraxellaceae</taxon>
        <taxon>Faucicola</taxon>
    </lineage>
</organism>
<evidence type="ECO:0000313" key="5">
    <source>
        <dbReference type="Proteomes" id="UP000092508"/>
    </source>
</evidence>
<protein>
    <recommendedName>
        <fullName evidence="2">Outer membrane lipoprotein Blc</fullName>
    </recommendedName>
</protein>
<name>A0A1B8Q944_9GAMM</name>
<dbReference type="Gene3D" id="2.40.128.20">
    <property type="match status" value="1"/>
</dbReference>
<evidence type="ECO:0000256" key="2">
    <source>
        <dbReference type="PIRNR" id="PIRNR036893"/>
    </source>
</evidence>
<dbReference type="GO" id="GO:0009279">
    <property type="term" value="C:cell outer membrane"/>
    <property type="evidence" value="ECO:0007669"/>
    <property type="project" value="UniProtKB-SubCell"/>
</dbReference>
<dbReference type="OrthoDB" id="9793905at2"/>
<comment type="subunit">
    <text evidence="2">Homodimer.</text>
</comment>
<dbReference type="PROSITE" id="PS00213">
    <property type="entry name" value="LIPOCALIN"/>
    <property type="match status" value="1"/>
</dbReference>
<dbReference type="PANTHER" id="PTHR10612:SF34">
    <property type="entry name" value="APOLIPOPROTEIN D"/>
    <property type="match status" value="1"/>
</dbReference>
<gene>
    <name evidence="4" type="ORF">A9308_00775</name>
</gene>
<dbReference type="InterPro" id="IPR022271">
    <property type="entry name" value="Lipocalin_ApoD"/>
</dbReference>
<dbReference type="GO" id="GO:0008289">
    <property type="term" value="F:lipid binding"/>
    <property type="evidence" value="ECO:0007669"/>
    <property type="project" value="UniProtKB-UniRule"/>
</dbReference>
<keyword evidence="2" id="KW-0446">Lipid-binding</keyword>
<dbReference type="PANTHER" id="PTHR10612">
    <property type="entry name" value="APOLIPOPROTEIN D"/>
    <property type="match status" value="1"/>
</dbReference>
<keyword evidence="2" id="KW-0472">Membrane</keyword>
<comment type="function">
    <text evidence="2">Involved in the storage or transport of lipids necessary for membrane maintenance under stressful conditions. Displays a binding preference for lysophospholipids.</text>
</comment>
<dbReference type="RefSeq" id="WP_067238613.1">
    <property type="nucleotide sequence ID" value="NZ_LZMZ01000051.1"/>
</dbReference>
<dbReference type="EMBL" id="LZMZ01000051">
    <property type="protein sequence ID" value="OBX73775.1"/>
    <property type="molecule type" value="Genomic_DNA"/>
</dbReference>
<dbReference type="InterPro" id="IPR012674">
    <property type="entry name" value="Calycin"/>
</dbReference>
<comment type="subcellular location">
    <subcellularLocation>
        <location evidence="2">Cell outer membrane</location>
    </subcellularLocation>
</comment>
<dbReference type="AlphaFoldDB" id="A0A1B8Q944"/>
<feature type="domain" description="Lipocalin/cytosolic fatty-acid binding" evidence="3">
    <location>
        <begin position="46"/>
        <end position="191"/>
    </location>
</feature>
<dbReference type="InterPro" id="IPR000566">
    <property type="entry name" value="Lipocln_cytosolic_FA-bd_dom"/>
</dbReference>
<dbReference type="InterPro" id="IPR022272">
    <property type="entry name" value="Lipocalin_CS"/>
</dbReference>
<dbReference type="InterPro" id="IPR047202">
    <property type="entry name" value="Lipocalin_Blc-like_dom"/>
</dbReference>